<dbReference type="Gene3D" id="3.90.870.10">
    <property type="entry name" value="DHBP synthase"/>
    <property type="match status" value="1"/>
</dbReference>
<feature type="domain" description="YrdC-like" evidence="9">
    <location>
        <begin position="608"/>
        <end position="803"/>
    </location>
</feature>
<keyword evidence="11" id="KW-1185">Reference proteome</keyword>
<dbReference type="Pfam" id="PF01300">
    <property type="entry name" value="Sua5_yciO_yrdC"/>
    <property type="match status" value="1"/>
</dbReference>
<evidence type="ECO:0000313" key="11">
    <source>
        <dbReference type="Proteomes" id="UP000053537"/>
    </source>
</evidence>
<feature type="transmembrane region" description="Helical" evidence="8">
    <location>
        <begin position="349"/>
        <end position="369"/>
    </location>
</feature>
<dbReference type="PROSITE" id="PS51163">
    <property type="entry name" value="YRDC"/>
    <property type="match status" value="1"/>
</dbReference>
<dbReference type="FunFam" id="3.90.870.10:FF:000010">
    <property type="entry name" value="Si:ch211-153b23.4"/>
    <property type="match status" value="1"/>
</dbReference>
<evidence type="ECO:0000256" key="2">
    <source>
        <dbReference type="ARBA" id="ARBA00007663"/>
    </source>
</evidence>
<dbReference type="InterPro" id="IPR006070">
    <property type="entry name" value="Sua5-like_dom"/>
</dbReference>
<comment type="similarity">
    <text evidence="2">Belongs to the SUA5 family.</text>
</comment>
<feature type="transmembrane region" description="Helical" evidence="8">
    <location>
        <begin position="208"/>
        <end position="229"/>
    </location>
</feature>
<feature type="transmembrane region" description="Helical" evidence="8">
    <location>
        <begin position="7"/>
        <end position="25"/>
    </location>
</feature>
<dbReference type="Proteomes" id="UP000053537">
    <property type="component" value="Unassembled WGS sequence"/>
</dbReference>
<evidence type="ECO:0000256" key="8">
    <source>
        <dbReference type="SAM" id="Phobius"/>
    </source>
</evidence>
<dbReference type="InterPro" id="IPR050156">
    <property type="entry name" value="TC-AMP_synthase_SUA5"/>
</dbReference>
<dbReference type="InterPro" id="IPR017945">
    <property type="entry name" value="DHBP_synth_RibB-like_a/b_dom"/>
</dbReference>
<keyword evidence="5" id="KW-0963">Cytoplasm</keyword>
<feature type="transmembrane region" description="Helical" evidence="8">
    <location>
        <begin position="553"/>
        <end position="575"/>
    </location>
</feature>
<keyword evidence="8" id="KW-1133">Transmembrane helix</keyword>
<feature type="transmembrane region" description="Helical" evidence="8">
    <location>
        <begin position="99"/>
        <end position="120"/>
    </location>
</feature>
<dbReference type="EMBL" id="KK840600">
    <property type="protein sequence ID" value="KFP83151.1"/>
    <property type="molecule type" value="Genomic_DNA"/>
</dbReference>
<dbReference type="GO" id="GO:0005737">
    <property type="term" value="C:cytoplasm"/>
    <property type="evidence" value="ECO:0007669"/>
    <property type="project" value="UniProtKB-SubCell"/>
</dbReference>
<comment type="subcellular location">
    <subcellularLocation>
        <location evidence="1">Cytoplasm</location>
    </subcellularLocation>
</comment>
<feature type="transmembrane region" description="Helical" evidence="8">
    <location>
        <begin position="31"/>
        <end position="51"/>
    </location>
</feature>
<reference evidence="10 11" key="1">
    <citation type="submission" date="2014-04" db="EMBL/GenBank/DDBJ databases">
        <title>Genome evolution of avian class.</title>
        <authorList>
            <person name="Zhang G."/>
            <person name="Li C."/>
        </authorList>
    </citation>
    <scope>NUCLEOTIDE SEQUENCE [LARGE SCALE GENOMIC DNA]</scope>
    <source>
        <strain evidence="10">BGI_N310</strain>
    </source>
</reference>
<dbReference type="GO" id="GO:0061710">
    <property type="term" value="F:L-threonylcarbamoyladenylate synthase"/>
    <property type="evidence" value="ECO:0007669"/>
    <property type="project" value="UniProtKB-EC"/>
</dbReference>
<feature type="transmembrane region" description="Helical" evidence="8">
    <location>
        <begin position="63"/>
        <end position="87"/>
    </location>
</feature>
<feature type="transmembrane region" description="Helical" evidence="8">
    <location>
        <begin position="498"/>
        <end position="521"/>
    </location>
</feature>
<dbReference type="GO" id="GO:0003725">
    <property type="term" value="F:double-stranded RNA binding"/>
    <property type="evidence" value="ECO:0007669"/>
    <property type="project" value="InterPro"/>
</dbReference>
<feature type="transmembrane region" description="Helical" evidence="8">
    <location>
        <begin position="235"/>
        <end position="255"/>
    </location>
</feature>
<feature type="transmembrane region" description="Helical" evidence="8">
    <location>
        <begin position="526"/>
        <end position="547"/>
    </location>
</feature>
<dbReference type="PANTHER" id="PTHR17490">
    <property type="entry name" value="SUA5"/>
    <property type="match status" value="1"/>
</dbReference>
<feature type="transmembrane region" description="Helical" evidence="8">
    <location>
        <begin position="323"/>
        <end position="343"/>
    </location>
</feature>
<feature type="non-terminal residue" evidence="10">
    <location>
        <position position="1"/>
    </location>
</feature>
<keyword evidence="8" id="KW-0472">Membrane</keyword>
<proteinExistence type="inferred from homology"/>
<organism evidence="10 11">
    <name type="scientific">Acanthisitta chloris</name>
    <name type="common">rifleman</name>
    <dbReference type="NCBI Taxonomy" id="57068"/>
    <lineage>
        <taxon>Eukaryota</taxon>
        <taxon>Metazoa</taxon>
        <taxon>Chordata</taxon>
        <taxon>Craniata</taxon>
        <taxon>Vertebrata</taxon>
        <taxon>Euteleostomi</taxon>
        <taxon>Archelosauria</taxon>
        <taxon>Archosauria</taxon>
        <taxon>Dinosauria</taxon>
        <taxon>Saurischia</taxon>
        <taxon>Theropoda</taxon>
        <taxon>Coelurosauria</taxon>
        <taxon>Aves</taxon>
        <taxon>Neognathae</taxon>
        <taxon>Neoaves</taxon>
        <taxon>Telluraves</taxon>
        <taxon>Australaves</taxon>
        <taxon>Passeriformes</taxon>
        <taxon>Acanthisittidae</taxon>
        <taxon>Acanthisitta</taxon>
    </lineage>
</organism>
<feature type="transmembrane region" description="Helical" evidence="8">
    <location>
        <begin position="438"/>
        <end position="456"/>
    </location>
</feature>
<dbReference type="GO" id="GO:0006450">
    <property type="term" value="P:regulation of translational fidelity"/>
    <property type="evidence" value="ECO:0007669"/>
    <property type="project" value="TreeGrafter"/>
</dbReference>
<dbReference type="SUPFAM" id="SSF55821">
    <property type="entry name" value="YrdC/RibB"/>
    <property type="match status" value="1"/>
</dbReference>
<keyword evidence="8" id="KW-0812">Transmembrane</keyword>
<dbReference type="GO" id="GO:0000049">
    <property type="term" value="F:tRNA binding"/>
    <property type="evidence" value="ECO:0007669"/>
    <property type="project" value="TreeGrafter"/>
</dbReference>
<dbReference type="AlphaFoldDB" id="A0A091N113"/>
<feature type="transmembrane region" description="Helical" evidence="8">
    <location>
        <begin position="415"/>
        <end position="432"/>
    </location>
</feature>
<gene>
    <name evidence="10" type="ORF">N310_08229</name>
</gene>
<feature type="transmembrane region" description="Helical" evidence="8">
    <location>
        <begin position="262"/>
        <end position="286"/>
    </location>
</feature>
<evidence type="ECO:0000256" key="4">
    <source>
        <dbReference type="ARBA" id="ARBA00015492"/>
    </source>
</evidence>
<feature type="transmembrane region" description="Helical" evidence="8">
    <location>
        <begin position="149"/>
        <end position="170"/>
    </location>
</feature>
<sequence>DSLHSSVGFLSISAGSLLLAVHFYSSHRAAPLIPSTALGVLLLILSALLAYSGIRRSLRDASLFLSLCLTISAFWCGYGVTFILAGQGVLEGTRDFRDALVPGLVTFALALLLVAVVGFLCGEAVLAMIASAVSLASAHEVALHYSSTLGSSAVACNYMIVCLVGGYFALGRILHFLTKEKIALPGTDLTKPKPHEQIQSTGGSINHFAATGLILNMLSTSVFGCRLLGVTSKLFIGQVPWLWAAGIYQIGICILSYRAMDVLMATAFGFTSILKFAGGYCLLYPIWQLEEPFDESNSPVQCKSKFFAVLALFLALKSPVDGLYLLGYVAYCIALACCPRGFFEGGPQGVDVAIFVASALMSLIHLYSVKASAKIPTGKGAVKALLARSSFLKLREGPDIHAPYLGYSKYADAEVLGYACSVLASFALTMTGDPQAPLATVVIPWVVVAGGILKLLGGSVAFARGKTLESSAFILYAVMWIIWGLTRYGGLYGTTRSFHAAVGIIAFMLFNGFIVFCTLFLNIAWFFYSLTFMLIAVSFLLDAIHALPTGYDITATLIFGLVSFYCFLSALYNSIFEGSCLPMGRPIVQLSGMGAGMTKCLHLPARKASSVKRIADILRNGGTCGIPTDTVYVLVAACNRPDAVEKAHHSKRQAQDRPMSLWISSLKQLEPAKHLFTPLLWDFMEAAWPSPISLVILRGEWVDFLGMKDSAKYVGTPQSVAIRIPDCSVTTHLIDLVGPIVVTSANPTGEADTTHHNQVYAKLGDKVDAVLCDGPSPENIASTVVDCTKIDSGNIGFFRVGIIPKSQVLQILEQVQKK</sequence>
<dbReference type="PANTHER" id="PTHR17490:SF17">
    <property type="entry name" value="THREONYLCARBAMOYL-AMP SYNTHASE"/>
    <property type="match status" value="1"/>
</dbReference>
<evidence type="ECO:0000256" key="1">
    <source>
        <dbReference type="ARBA" id="ARBA00004496"/>
    </source>
</evidence>
<feature type="non-terminal residue" evidence="10">
    <location>
        <position position="818"/>
    </location>
</feature>
<evidence type="ECO:0000256" key="7">
    <source>
        <dbReference type="ARBA" id="ARBA00048366"/>
    </source>
</evidence>
<evidence type="ECO:0000256" key="3">
    <source>
        <dbReference type="ARBA" id="ARBA00012584"/>
    </source>
</evidence>
<feature type="transmembrane region" description="Helical" evidence="8">
    <location>
        <begin position="468"/>
        <end position="486"/>
    </location>
</feature>
<name>A0A091N113_9PASS</name>
<accession>A0A091N113</accession>
<protein>
    <recommendedName>
        <fullName evidence="4">Threonylcarbamoyl-AMP synthase</fullName>
        <ecNumber evidence="3">2.7.7.87</ecNumber>
    </recommendedName>
</protein>
<comment type="catalytic activity">
    <reaction evidence="7">
        <text>L-threonine + hydrogencarbonate + ATP = L-threonylcarbamoyladenylate + diphosphate + H2O</text>
        <dbReference type="Rhea" id="RHEA:36407"/>
        <dbReference type="ChEBI" id="CHEBI:15377"/>
        <dbReference type="ChEBI" id="CHEBI:17544"/>
        <dbReference type="ChEBI" id="CHEBI:30616"/>
        <dbReference type="ChEBI" id="CHEBI:33019"/>
        <dbReference type="ChEBI" id="CHEBI:57926"/>
        <dbReference type="ChEBI" id="CHEBI:73682"/>
        <dbReference type="EC" id="2.7.7.87"/>
    </reaction>
</comment>
<evidence type="ECO:0000259" key="9">
    <source>
        <dbReference type="PROSITE" id="PS51163"/>
    </source>
</evidence>
<dbReference type="EC" id="2.7.7.87" evidence="3"/>
<evidence type="ECO:0000313" key="10">
    <source>
        <dbReference type="EMBL" id="KFP83151.1"/>
    </source>
</evidence>
<evidence type="ECO:0000256" key="6">
    <source>
        <dbReference type="ARBA" id="ARBA00022679"/>
    </source>
</evidence>
<evidence type="ECO:0000256" key="5">
    <source>
        <dbReference type="ARBA" id="ARBA00022490"/>
    </source>
</evidence>
<keyword evidence="6" id="KW-0808">Transferase</keyword>